<accession>A0A6A6H8Z2</accession>
<dbReference type="OrthoDB" id="5365129at2759"/>
<gene>
    <name evidence="2" type="ORF">EV356DRAFT_176645</name>
</gene>
<dbReference type="Proteomes" id="UP000800092">
    <property type="component" value="Unassembled WGS sequence"/>
</dbReference>
<protein>
    <submittedName>
        <fullName evidence="2">Uncharacterized protein</fullName>
    </submittedName>
</protein>
<evidence type="ECO:0000313" key="2">
    <source>
        <dbReference type="EMBL" id="KAF2234271.1"/>
    </source>
</evidence>
<feature type="region of interest" description="Disordered" evidence="1">
    <location>
        <begin position="273"/>
        <end position="324"/>
    </location>
</feature>
<proteinExistence type="predicted"/>
<reference evidence="2" key="1">
    <citation type="journal article" date="2020" name="Stud. Mycol.">
        <title>101 Dothideomycetes genomes: a test case for predicting lifestyles and emergence of pathogens.</title>
        <authorList>
            <person name="Haridas S."/>
            <person name="Albert R."/>
            <person name="Binder M."/>
            <person name="Bloem J."/>
            <person name="Labutti K."/>
            <person name="Salamov A."/>
            <person name="Andreopoulos B."/>
            <person name="Baker S."/>
            <person name="Barry K."/>
            <person name="Bills G."/>
            <person name="Bluhm B."/>
            <person name="Cannon C."/>
            <person name="Castanera R."/>
            <person name="Culley D."/>
            <person name="Daum C."/>
            <person name="Ezra D."/>
            <person name="Gonzalez J."/>
            <person name="Henrissat B."/>
            <person name="Kuo A."/>
            <person name="Liang C."/>
            <person name="Lipzen A."/>
            <person name="Lutzoni F."/>
            <person name="Magnuson J."/>
            <person name="Mondo S."/>
            <person name="Nolan M."/>
            <person name="Ohm R."/>
            <person name="Pangilinan J."/>
            <person name="Park H.-J."/>
            <person name="Ramirez L."/>
            <person name="Alfaro M."/>
            <person name="Sun H."/>
            <person name="Tritt A."/>
            <person name="Yoshinaga Y."/>
            <person name="Zwiers L.-H."/>
            <person name="Turgeon B."/>
            <person name="Goodwin S."/>
            <person name="Spatafora J."/>
            <person name="Crous P."/>
            <person name="Grigoriev I."/>
        </authorList>
    </citation>
    <scope>NUCLEOTIDE SEQUENCE</scope>
    <source>
        <strain evidence="2">Tuck. ex Michener</strain>
    </source>
</reference>
<dbReference type="AlphaFoldDB" id="A0A6A6H8Z2"/>
<keyword evidence="3" id="KW-1185">Reference proteome</keyword>
<evidence type="ECO:0000313" key="3">
    <source>
        <dbReference type="Proteomes" id="UP000800092"/>
    </source>
</evidence>
<dbReference type="EMBL" id="ML991800">
    <property type="protein sequence ID" value="KAF2234271.1"/>
    <property type="molecule type" value="Genomic_DNA"/>
</dbReference>
<name>A0A6A6H8Z2_VIRVR</name>
<sequence length="435" mass="46292">MVAAMVAFAYVSGSFGFIGAILGGALAGTFGSITFVQSLVPTARFTLSVIRVGVGLEPTGDPAFYMGGDVPGVATWDETGEGLGWSQGYGLPAIKKPSKVKAGNYRDIQVRHNSRNNGSPTYLAISANGNDAICVSFVAITEPSGLSRGWTGDIGAHCGGNWFYSAQIVGEGNYRPRCVWIAKGRNSIGTEARAFGVHLPDFSGDQPGLSEQFSKDDTTMCGSQPRFSFYSEFEPGTHFLPVFKPALKYQPNGADADISKLWTNGSLNGHRGGIPIPWEPVGRSTRGGARPPGLESPIRPAMMRPQKAPGMKRDGSSSNQTEAGPYEDTIVVTNYKAHETEALCNSPTSAGPSLVNTEEGFFCDMTTRKRYPVCGGRTVCGCLDLGSHSTSRGLNATMGNGTAPFMQTCKRSYARDTSSNTVVPNRSFGKVLDWT</sequence>
<evidence type="ECO:0000256" key="1">
    <source>
        <dbReference type="SAM" id="MobiDB-lite"/>
    </source>
</evidence>
<organism evidence="2 3">
    <name type="scientific">Viridothelium virens</name>
    <name type="common">Speckled blister lichen</name>
    <name type="synonym">Trypethelium virens</name>
    <dbReference type="NCBI Taxonomy" id="1048519"/>
    <lineage>
        <taxon>Eukaryota</taxon>
        <taxon>Fungi</taxon>
        <taxon>Dikarya</taxon>
        <taxon>Ascomycota</taxon>
        <taxon>Pezizomycotina</taxon>
        <taxon>Dothideomycetes</taxon>
        <taxon>Dothideomycetes incertae sedis</taxon>
        <taxon>Trypetheliales</taxon>
        <taxon>Trypetheliaceae</taxon>
        <taxon>Viridothelium</taxon>
    </lineage>
</organism>